<comment type="similarity">
    <text evidence="5">Belongs to the YqgF HJR family.</text>
</comment>
<dbReference type="HAMAP" id="MF_00651">
    <property type="entry name" value="Nuclease_YqgF"/>
    <property type="match status" value="1"/>
</dbReference>
<keyword evidence="3 5" id="KW-0540">Nuclease</keyword>
<dbReference type="OrthoDB" id="9796140at2"/>
<evidence type="ECO:0000259" key="6">
    <source>
        <dbReference type="SMART" id="SM00732"/>
    </source>
</evidence>
<dbReference type="PANTHER" id="PTHR33317">
    <property type="entry name" value="POLYNUCLEOTIDYL TRANSFERASE, RIBONUCLEASE H-LIKE SUPERFAMILY PROTEIN"/>
    <property type="match status" value="1"/>
</dbReference>
<dbReference type="InterPro" id="IPR037027">
    <property type="entry name" value="YqgF/RNaseH-like_dom_sf"/>
</dbReference>
<evidence type="ECO:0000313" key="8">
    <source>
        <dbReference type="Proteomes" id="UP000317544"/>
    </source>
</evidence>
<reference evidence="7 8" key="1">
    <citation type="journal article" date="2019" name="Proc. Natl. Acad. Sci. U.S.A.">
        <title>Exaggeration and cooption of innate immunity for social defense.</title>
        <authorList>
            <person name="Kutsukake M."/>
            <person name="Moriyama M."/>
            <person name="Shigenobu S."/>
            <person name="Meng X.-Y."/>
            <person name="Nikoh N."/>
            <person name="Noda C."/>
            <person name="Kobayashi S."/>
            <person name="Fukatsu T."/>
        </authorList>
    </citation>
    <scope>NUCLEOTIDE SEQUENCE [LARGE SCALE GENOMIC DNA]</scope>
    <source>
        <strain evidence="7 8">Nmo</strain>
    </source>
</reference>
<feature type="domain" description="YqgF/RNase H-like" evidence="6">
    <location>
        <begin position="1"/>
        <end position="101"/>
    </location>
</feature>
<dbReference type="SMART" id="SM00732">
    <property type="entry name" value="YqgFc"/>
    <property type="match status" value="1"/>
</dbReference>
<dbReference type="InterPro" id="IPR012337">
    <property type="entry name" value="RNaseH-like_sf"/>
</dbReference>
<evidence type="ECO:0000256" key="4">
    <source>
        <dbReference type="ARBA" id="ARBA00022801"/>
    </source>
</evidence>
<dbReference type="GO" id="GO:0004518">
    <property type="term" value="F:nuclease activity"/>
    <property type="evidence" value="ECO:0007669"/>
    <property type="project" value="UniProtKB-KW"/>
</dbReference>
<dbReference type="Proteomes" id="UP000317544">
    <property type="component" value="Chromosome"/>
</dbReference>
<comment type="subcellular location">
    <subcellularLocation>
        <location evidence="5">Cytoplasm</location>
    </subcellularLocation>
</comment>
<keyword evidence="8" id="KW-1185">Reference proteome</keyword>
<evidence type="ECO:0000256" key="2">
    <source>
        <dbReference type="ARBA" id="ARBA00022517"/>
    </source>
</evidence>
<evidence type="ECO:0000256" key="5">
    <source>
        <dbReference type="HAMAP-Rule" id="MF_00651"/>
    </source>
</evidence>
<keyword evidence="2 5" id="KW-0690">Ribosome biogenesis</keyword>
<dbReference type="PANTHER" id="PTHR33317:SF4">
    <property type="entry name" value="POLYNUCLEOTIDYL TRANSFERASE, RIBONUCLEASE H-LIKE SUPERFAMILY PROTEIN"/>
    <property type="match status" value="1"/>
</dbReference>
<dbReference type="GO" id="GO:0000967">
    <property type="term" value="P:rRNA 5'-end processing"/>
    <property type="evidence" value="ECO:0007669"/>
    <property type="project" value="UniProtKB-UniRule"/>
</dbReference>
<evidence type="ECO:0000256" key="3">
    <source>
        <dbReference type="ARBA" id="ARBA00022722"/>
    </source>
</evidence>
<dbReference type="Pfam" id="PF03652">
    <property type="entry name" value="RuvX"/>
    <property type="match status" value="1"/>
</dbReference>
<name>A0A455TAT6_9GAMM</name>
<proteinExistence type="inferred from homology"/>
<keyword evidence="4 5" id="KW-0378">Hydrolase</keyword>
<accession>A0A455TAT6</accession>
<dbReference type="GO" id="GO:0005829">
    <property type="term" value="C:cytosol"/>
    <property type="evidence" value="ECO:0007669"/>
    <property type="project" value="TreeGrafter"/>
</dbReference>
<dbReference type="CDD" id="cd16964">
    <property type="entry name" value="YqgF"/>
    <property type="match status" value="1"/>
</dbReference>
<dbReference type="SUPFAM" id="SSF53098">
    <property type="entry name" value="Ribonuclease H-like"/>
    <property type="match status" value="1"/>
</dbReference>
<gene>
    <name evidence="5 7" type="primary">yqgF</name>
    <name evidence="7" type="ORF">BUCNMO_417</name>
</gene>
<dbReference type="InterPro" id="IPR006641">
    <property type="entry name" value="YqgF/RNaseH-like_dom"/>
</dbReference>
<dbReference type="NCBIfam" id="TIGR00250">
    <property type="entry name" value="RNAse_H_YqgF"/>
    <property type="match status" value="1"/>
</dbReference>
<dbReference type="GO" id="GO:0016788">
    <property type="term" value="F:hydrolase activity, acting on ester bonds"/>
    <property type="evidence" value="ECO:0007669"/>
    <property type="project" value="UniProtKB-UniRule"/>
</dbReference>
<sequence length="135" mass="15455">MLYLSFDFGIKNIGAAIGQNITNTANILQSIKSINKVPNWTIIENMLLEWKPSIIVVGYPLNIDGTKQKITKKVEEFANIIYTQFNIPVNLHDERLTTVEARNIIFKKYGYKKLTKNNIDSFSALIILESWLSSF</sequence>
<protein>
    <recommendedName>
        <fullName evidence="5">Putative pre-16S rRNA nuclease</fullName>
        <ecNumber evidence="5">3.1.-.-</ecNumber>
    </recommendedName>
</protein>
<dbReference type="EMBL" id="AP019379">
    <property type="protein sequence ID" value="BBI01420.1"/>
    <property type="molecule type" value="Genomic_DNA"/>
</dbReference>
<dbReference type="InterPro" id="IPR005227">
    <property type="entry name" value="YqgF"/>
</dbReference>
<comment type="function">
    <text evidence="5">Could be a nuclease involved in processing of the 5'-end of pre-16S rRNA.</text>
</comment>
<dbReference type="Gene3D" id="3.30.420.140">
    <property type="entry name" value="YqgF/RNase H-like domain"/>
    <property type="match status" value="1"/>
</dbReference>
<dbReference type="EC" id="3.1.-.-" evidence="5"/>
<keyword evidence="1 5" id="KW-0963">Cytoplasm</keyword>
<dbReference type="RefSeq" id="WP_158345204.1">
    <property type="nucleotide sequence ID" value="NZ_AP019379.1"/>
</dbReference>
<organism evidence="7 8">
    <name type="scientific">Buchnera aphidicola</name>
    <name type="common">Nipponaphis monzeni</name>
    <dbReference type="NCBI Taxonomy" id="2495405"/>
    <lineage>
        <taxon>Bacteria</taxon>
        <taxon>Pseudomonadati</taxon>
        <taxon>Pseudomonadota</taxon>
        <taxon>Gammaproteobacteria</taxon>
        <taxon>Enterobacterales</taxon>
        <taxon>Erwiniaceae</taxon>
        <taxon>Buchnera</taxon>
    </lineage>
</organism>
<evidence type="ECO:0000313" key="7">
    <source>
        <dbReference type="EMBL" id="BBI01420.1"/>
    </source>
</evidence>
<evidence type="ECO:0000256" key="1">
    <source>
        <dbReference type="ARBA" id="ARBA00022490"/>
    </source>
</evidence>
<dbReference type="AlphaFoldDB" id="A0A455TAT6"/>